<keyword evidence="2" id="KW-1185">Reference proteome</keyword>
<sequence>LPAVLSFVGAELTSSLHQRTMLLCFLPQISVFSHSRFASSPLLARTVLTGRFLHTATSGSTSMKHVVLSKLTWNDKAPTLKLRLLYTWKAGNPARPDGFFEFSTLWTDELGVLVQGISLKQLASHLQEILHVGKVYFVEQFAQRESRRRRAPCSNDRLLYFNSNTSFTTSPEDDPTFCRDSFEFRSFEDLEDIASRHVCLVGLSPILSFIKASLSITLRSEFAEKLNVAHLMELDGAAPVIIAFTSLSLSIWRGNVGASNTTATRIVMSPAVPQCAALTVHFGDVVPAIGILPAECDTPEKVVTVYRESFRMITELQAVRSTATLVCFSYADRLGMLIMSYHSQMSLVVC</sequence>
<evidence type="ECO:0000313" key="1">
    <source>
        <dbReference type="EMBL" id="CAI0381918.1"/>
    </source>
</evidence>
<proteinExistence type="predicted"/>
<feature type="non-terminal residue" evidence="1">
    <location>
        <position position="1"/>
    </location>
</feature>
<dbReference type="AlphaFoldDB" id="A0AAV0HAW7"/>
<reference evidence="1" key="1">
    <citation type="submission" date="2022-08" db="EMBL/GenBank/DDBJ databases">
        <authorList>
            <person name="Gutierrez-Valencia J."/>
        </authorList>
    </citation>
    <scope>NUCLEOTIDE SEQUENCE</scope>
</reference>
<accession>A0AAV0HAW7</accession>
<dbReference type="Proteomes" id="UP001154282">
    <property type="component" value="Unassembled WGS sequence"/>
</dbReference>
<evidence type="ECO:0000313" key="2">
    <source>
        <dbReference type="Proteomes" id="UP001154282"/>
    </source>
</evidence>
<name>A0AAV0HAW7_9ROSI</name>
<dbReference type="EMBL" id="CAMGYJ010000002">
    <property type="protein sequence ID" value="CAI0381918.1"/>
    <property type="molecule type" value="Genomic_DNA"/>
</dbReference>
<protein>
    <submittedName>
        <fullName evidence="1">Uncharacterized protein</fullName>
    </submittedName>
</protein>
<gene>
    <name evidence="1" type="ORF">LITE_LOCUS3361</name>
</gene>
<comment type="caution">
    <text evidence="1">The sequence shown here is derived from an EMBL/GenBank/DDBJ whole genome shotgun (WGS) entry which is preliminary data.</text>
</comment>
<organism evidence="1 2">
    <name type="scientific">Linum tenue</name>
    <dbReference type="NCBI Taxonomy" id="586396"/>
    <lineage>
        <taxon>Eukaryota</taxon>
        <taxon>Viridiplantae</taxon>
        <taxon>Streptophyta</taxon>
        <taxon>Embryophyta</taxon>
        <taxon>Tracheophyta</taxon>
        <taxon>Spermatophyta</taxon>
        <taxon>Magnoliopsida</taxon>
        <taxon>eudicotyledons</taxon>
        <taxon>Gunneridae</taxon>
        <taxon>Pentapetalae</taxon>
        <taxon>rosids</taxon>
        <taxon>fabids</taxon>
        <taxon>Malpighiales</taxon>
        <taxon>Linaceae</taxon>
        <taxon>Linum</taxon>
    </lineage>
</organism>